<accession>A0A2T2YQ45</accession>
<dbReference type="AlphaFoldDB" id="A0A2T2YQ45"/>
<gene>
    <name evidence="2" type="ORF">C8259_34145</name>
</gene>
<dbReference type="EMBL" id="PYHS01000036">
    <property type="protein sequence ID" value="PSR57599.1"/>
    <property type="molecule type" value="Genomic_DNA"/>
</dbReference>
<dbReference type="InterPro" id="IPR000835">
    <property type="entry name" value="HTH_MarR-typ"/>
</dbReference>
<dbReference type="Gene3D" id="1.10.10.10">
    <property type="entry name" value="Winged helix-like DNA-binding domain superfamily/Winged helix DNA-binding domain"/>
    <property type="match status" value="1"/>
</dbReference>
<dbReference type="PANTHER" id="PTHR33164:SF104">
    <property type="entry name" value="TRANSCRIPTIONAL REGULATORY PROTEIN"/>
    <property type="match status" value="1"/>
</dbReference>
<dbReference type="InterPro" id="IPR036390">
    <property type="entry name" value="WH_DNA-bd_sf"/>
</dbReference>
<dbReference type="Pfam" id="PF12802">
    <property type="entry name" value="MarR_2"/>
    <property type="match status" value="1"/>
</dbReference>
<dbReference type="InterPro" id="IPR039422">
    <property type="entry name" value="MarR/SlyA-like"/>
</dbReference>
<dbReference type="PANTHER" id="PTHR33164">
    <property type="entry name" value="TRANSCRIPTIONAL REGULATOR, MARR FAMILY"/>
    <property type="match status" value="1"/>
</dbReference>
<reference evidence="2 3" key="1">
    <citation type="submission" date="2018-02" db="EMBL/GenBank/DDBJ databases">
        <title>8 Nocardia nova and 1 Nocardia cyriacigeorgica strain used for evolution to TMP-SMX.</title>
        <authorList>
            <person name="Mehta H."/>
            <person name="Weng J."/>
            <person name="Shamoo Y."/>
        </authorList>
    </citation>
    <scope>NUCLEOTIDE SEQUENCE [LARGE SCALE GENOMIC DNA]</scope>
    <source>
        <strain evidence="2 3">ATCC 33727</strain>
    </source>
</reference>
<proteinExistence type="predicted"/>
<dbReference type="PROSITE" id="PS50995">
    <property type="entry name" value="HTH_MARR_2"/>
    <property type="match status" value="1"/>
</dbReference>
<dbReference type="SMART" id="SM00347">
    <property type="entry name" value="HTH_MARR"/>
    <property type="match status" value="1"/>
</dbReference>
<organism evidence="2 3">
    <name type="scientific">Nocardia nova</name>
    <dbReference type="NCBI Taxonomy" id="37330"/>
    <lineage>
        <taxon>Bacteria</taxon>
        <taxon>Bacillati</taxon>
        <taxon>Actinomycetota</taxon>
        <taxon>Actinomycetes</taxon>
        <taxon>Mycobacteriales</taxon>
        <taxon>Nocardiaceae</taxon>
        <taxon>Nocardia</taxon>
    </lineage>
</organism>
<dbReference type="RefSeq" id="WP_063032002.1">
    <property type="nucleotide sequence ID" value="NZ_PYHS01000036.1"/>
</dbReference>
<protein>
    <submittedName>
        <fullName evidence="2">MarR family transcriptional regulator</fullName>
    </submittedName>
</protein>
<feature type="domain" description="HTH marR-type" evidence="1">
    <location>
        <begin position="16"/>
        <end position="150"/>
    </location>
</feature>
<dbReference type="SUPFAM" id="SSF46785">
    <property type="entry name" value="Winged helix' DNA-binding domain"/>
    <property type="match status" value="1"/>
</dbReference>
<comment type="caution">
    <text evidence="2">The sequence shown here is derived from an EMBL/GenBank/DDBJ whole genome shotgun (WGS) entry which is preliminary data.</text>
</comment>
<dbReference type="GO" id="GO:0006950">
    <property type="term" value="P:response to stress"/>
    <property type="evidence" value="ECO:0007669"/>
    <property type="project" value="TreeGrafter"/>
</dbReference>
<evidence type="ECO:0000313" key="3">
    <source>
        <dbReference type="Proteomes" id="UP000241647"/>
    </source>
</evidence>
<evidence type="ECO:0000313" key="2">
    <source>
        <dbReference type="EMBL" id="PSR57599.1"/>
    </source>
</evidence>
<sequence>MTYESTSSPDLTDQEYSRLLMFRVGLRRFLRWSEHRAAEVGLTAAQHQLLLAIRGHRSPDGPSIGELAEYLCTRHHSVVQLIDRTEQLGLVTRNREDGTDRRVVRLTLTESGQRALAQLSATHLEELRRLTPLVDAVTGDSATIGPQAQH</sequence>
<dbReference type="Proteomes" id="UP000241647">
    <property type="component" value="Unassembled WGS sequence"/>
</dbReference>
<evidence type="ECO:0000259" key="1">
    <source>
        <dbReference type="PROSITE" id="PS50995"/>
    </source>
</evidence>
<dbReference type="GO" id="GO:0003700">
    <property type="term" value="F:DNA-binding transcription factor activity"/>
    <property type="evidence" value="ECO:0007669"/>
    <property type="project" value="InterPro"/>
</dbReference>
<name>A0A2T2YQ45_9NOCA</name>
<dbReference type="InterPro" id="IPR036388">
    <property type="entry name" value="WH-like_DNA-bd_sf"/>
</dbReference>